<dbReference type="RefSeq" id="WP_255845823.1">
    <property type="nucleotide sequence ID" value="NZ_CP094358.1"/>
</dbReference>
<comment type="subcellular location">
    <subcellularLocation>
        <location evidence="1">Cell outer membrane</location>
    </subcellularLocation>
</comment>
<evidence type="ECO:0000313" key="7">
    <source>
        <dbReference type="EMBL" id="UOB19206.1"/>
    </source>
</evidence>
<dbReference type="AlphaFoldDB" id="A0A9E7A3I3"/>
<dbReference type="CDD" id="cd07185">
    <property type="entry name" value="OmpA_C-like"/>
    <property type="match status" value="1"/>
</dbReference>
<dbReference type="Proteomes" id="UP000831290">
    <property type="component" value="Chromosome"/>
</dbReference>
<evidence type="ECO:0000313" key="8">
    <source>
        <dbReference type="Proteomes" id="UP000831290"/>
    </source>
</evidence>
<keyword evidence="3" id="KW-0998">Cell outer membrane</keyword>
<dbReference type="GO" id="GO:0009279">
    <property type="term" value="C:cell outer membrane"/>
    <property type="evidence" value="ECO:0007669"/>
    <property type="project" value="UniProtKB-SubCell"/>
</dbReference>
<protein>
    <submittedName>
        <fullName evidence="7">OmpA family protein</fullName>
    </submittedName>
</protein>
<accession>A0A9E7A3I3</accession>
<evidence type="ECO:0000259" key="6">
    <source>
        <dbReference type="PROSITE" id="PS51123"/>
    </source>
</evidence>
<keyword evidence="2 4" id="KW-0472">Membrane</keyword>
<keyword evidence="8" id="KW-1185">Reference proteome</keyword>
<evidence type="ECO:0000256" key="1">
    <source>
        <dbReference type="ARBA" id="ARBA00004442"/>
    </source>
</evidence>
<evidence type="ECO:0000256" key="4">
    <source>
        <dbReference type="PROSITE-ProRule" id="PRU00473"/>
    </source>
</evidence>
<dbReference type="PRINTS" id="PR01021">
    <property type="entry name" value="OMPADOMAIN"/>
</dbReference>
<dbReference type="InterPro" id="IPR006664">
    <property type="entry name" value="OMP_bac"/>
</dbReference>
<evidence type="ECO:0000256" key="3">
    <source>
        <dbReference type="ARBA" id="ARBA00023237"/>
    </source>
</evidence>
<evidence type="ECO:0000256" key="5">
    <source>
        <dbReference type="SAM" id="MobiDB-lite"/>
    </source>
</evidence>
<dbReference type="KEGG" id="fbm:MQE35_07875"/>
<organism evidence="7 8">
    <name type="scientific">Abyssalbus ytuae</name>
    <dbReference type="NCBI Taxonomy" id="2926907"/>
    <lineage>
        <taxon>Bacteria</taxon>
        <taxon>Pseudomonadati</taxon>
        <taxon>Bacteroidota</taxon>
        <taxon>Flavobacteriia</taxon>
        <taxon>Flavobacteriales</taxon>
        <taxon>Flavobacteriaceae</taxon>
        <taxon>Abyssalbus</taxon>
    </lineage>
</organism>
<dbReference type="PROSITE" id="PS51123">
    <property type="entry name" value="OMPA_2"/>
    <property type="match status" value="1"/>
</dbReference>
<proteinExistence type="predicted"/>
<feature type="region of interest" description="Disordered" evidence="5">
    <location>
        <begin position="264"/>
        <end position="298"/>
    </location>
</feature>
<dbReference type="PANTHER" id="PTHR30329:SF21">
    <property type="entry name" value="LIPOPROTEIN YIAD-RELATED"/>
    <property type="match status" value="1"/>
</dbReference>
<dbReference type="InterPro" id="IPR036737">
    <property type="entry name" value="OmpA-like_sf"/>
</dbReference>
<dbReference type="PANTHER" id="PTHR30329">
    <property type="entry name" value="STATOR ELEMENT OF FLAGELLAR MOTOR COMPLEX"/>
    <property type="match status" value="1"/>
</dbReference>
<feature type="domain" description="OmpA-like" evidence="6">
    <location>
        <begin position="182"/>
        <end position="298"/>
    </location>
</feature>
<sequence length="298" mass="32963">MTKKILCLLGIFLAIIIGTFLYCDTCCDSCSLMLDGSGTTATGPLYIKDEDGTFEYTSNDNFNFTHSDYEILTPVSYEVEDGVSKLFAYLGVYPSKIIDITGYYSSDETNNSAFPNLGFARAAALKNYLVSKGISSKQINIKGRLKDDLENKNGTLFGPLGFRVRTPSKLFLIKQEQDVKALRDKLKESPIILYFEPAQAKIDLTEKQRQEIADISVYLDKVDGAVCIITGHTDNTGGRATNMRLGQNRADFVKNYLIRNGIPPEKINATSEGPDSPIADNSTEDGRAENRRTVITIN</sequence>
<reference evidence="7" key="1">
    <citation type="submission" date="2022-03" db="EMBL/GenBank/DDBJ databases">
        <title>Description of Abyssus ytuae gen. nov., sp. nov., a novel member of the family Flavobacteriaceae isolated from the sediment of Mariana Trench.</title>
        <authorList>
            <person name="Zhang J."/>
            <person name="Xu X."/>
        </authorList>
    </citation>
    <scope>NUCLEOTIDE SEQUENCE</scope>
    <source>
        <strain evidence="7">MT3330</strain>
    </source>
</reference>
<name>A0A9E7A3I3_9FLAO</name>
<dbReference type="SUPFAM" id="SSF103088">
    <property type="entry name" value="OmpA-like"/>
    <property type="match status" value="2"/>
</dbReference>
<dbReference type="Gene3D" id="3.30.1330.60">
    <property type="entry name" value="OmpA-like domain"/>
    <property type="match status" value="2"/>
</dbReference>
<gene>
    <name evidence="7" type="ORF">MQE35_07875</name>
</gene>
<dbReference type="Pfam" id="PF00691">
    <property type="entry name" value="OmpA"/>
    <property type="match status" value="1"/>
</dbReference>
<evidence type="ECO:0000256" key="2">
    <source>
        <dbReference type="ARBA" id="ARBA00023136"/>
    </source>
</evidence>
<dbReference type="InterPro" id="IPR050330">
    <property type="entry name" value="Bact_OuterMem_StrucFunc"/>
</dbReference>
<dbReference type="EMBL" id="CP094358">
    <property type="protein sequence ID" value="UOB19206.1"/>
    <property type="molecule type" value="Genomic_DNA"/>
</dbReference>
<dbReference type="InterPro" id="IPR006665">
    <property type="entry name" value="OmpA-like"/>
</dbReference>